<sequence length="50" mass="5686">MKLLGNKHEKLTGSATNKAMVSEPGFTRVGYRTPHVIRIENRTTFLCLHM</sequence>
<dbReference type="EMBL" id="CATNWA010014238">
    <property type="protein sequence ID" value="CAI9569463.1"/>
    <property type="molecule type" value="Genomic_DNA"/>
</dbReference>
<organism evidence="1 2">
    <name type="scientific">Staurois parvus</name>
    <dbReference type="NCBI Taxonomy" id="386267"/>
    <lineage>
        <taxon>Eukaryota</taxon>
        <taxon>Metazoa</taxon>
        <taxon>Chordata</taxon>
        <taxon>Craniata</taxon>
        <taxon>Vertebrata</taxon>
        <taxon>Euteleostomi</taxon>
        <taxon>Amphibia</taxon>
        <taxon>Batrachia</taxon>
        <taxon>Anura</taxon>
        <taxon>Neobatrachia</taxon>
        <taxon>Ranoidea</taxon>
        <taxon>Ranidae</taxon>
        <taxon>Staurois</taxon>
    </lineage>
</organism>
<gene>
    <name evidence="1" type="ORF">SPARVUS_LOCUS6924569</name>
</gene>
<evidence type="ECO:0000313" key="1">
    <source>
        <dbReference type="EMBL" id="CAI9569463.1"/>
    </source>
</evidence>
<reference evidence="1" key="1">
    <citation type="submission" date="2023-05" db="EMBL/GenBank/DDBJ databases">
        <authorList>
            <person name="Stuckert A."/>
        </authorList>
    </citation>
    <scope>NUCLEOTIDE SEQUENCE</scope>
</reference>
<accession>A0ABN9DDB5</accession>
<evidence type="ECO:0000313" key="2">
    <source>
        <dbReference type="Proteomes" id="UP001162483"/>
    </source>
</evidence>
<protein>
    <submittedName>
        <fullName evidence="1">Uncharacterized protein</fullName>
    </submittedName>
</protein>
<comment type="caution">
    <text evidence="1">The sequence shown here is derived from an EMBL/GenBank/DDBJ whole genome shotgun (WGS) entry which is preliminary data.</text>
</comment>
<dbReference type="Proteomes" id="UP001162483">
    <property type="component" value="Unassembled WGS sequence"/>
</dbReference>
<keyword evidence="2" id="KW-1185">Reference proteome</keyword>
<name>A0ABN9DDB5_9NEOB</name>
<proteinExistence type="predicted"/>